<gene>
    <name evidence="3" type="ORF">A3860_06150</name>
</gene>
<dbReference type="SMART" id="SM00175">
    <property type="entry name" value="RAB"/>
    <property type="match status" value="1"/>
</dbReference>
<dbReference type="NCBIfam" id="TIGR00231">
    <property type="entry name" value="small_GTP"/>
    <property type="match status" value="1"/>
</dbReference>
<dbReference type="Pfam" id="PF00400">
    <property type="entry name" value="WD40"/>
    <property type="match status" value="2"/>
</dbReference>
<dbReference type="PANTHER" id="PTHR19879">
    <property type="entry name" value="TRANSCRIPTION INITIATION FACTOR TFIID"/>
    <property type="match status" value="1"/>
</dbReference>
<evidence type="ECO:0000313" key="4">
    <source>
        <dbReference type="Proteomes" id="UP000192796"/>
    </source>
</evidence>
<dbReference type="Gene3D" id="3.40.50.300">
    <property type="entry name" value="P-loop containing nucleotide triphosphate hydrolases"/>
    <property type="match status" value="1"/>
</dbReference>
<dbReference type="Pfam" id="PF00071">
    <property type="entry name" value="Ras"/>
    <property type="match status" value="1"/>
</dbReference>
<dbReference type="InterPro" id="IPR001680">
    <property type="entry name" value="WD40_rpt"/>
</dbReference>
<dbReference type="STRING" id="1703345.A3860_06150"/>
<reference evidence="3 4" key="1">
    <citation type="submission" date="2016-03" db="EMBL/GenBank/DDBJ databases">
        <title>Niastella vici sp. nov., isolated from farmland soil.</title>
        <authorList>
            <person name="Chen L."/>
            <person name="Wang D."/>
            <person name="Yang S."/>
            <person name="Wang G."/>
        </authorList>
    </citation>
    <scope>NUCLEOTIDE SEQUENCE [LARGE SCALE GENOMIC DNA]</scope>
    <source>
        <strain evidence="3 4">DJ57</strain>
    </source>
</reference>
<dbReference type="InterPro" id="IPR013568">
    <property type="entry name" value="SEFIR_dom"/>
</dbReference>
<proteinExistence type="predicted"/>
<dbReference type="SUPFAM" id="SSF52200">
    <property type="entry name" value="Toll/Interleukin receptor TIR domain"/>
    <property type="match status" value="1"/>
</dbReference>
<dbReference type="AlphaFoldDB" id="A0A1V9FSD0"/>
<evidence type="ECO:0000256" key="1">
    <source>
        <dbReference type="PROSITE-ProRule" id="PRU00221"/>
    </source>
</evidence>
<dbReference type="Pfam" id="PF13676">
    <property type="entry name" value="TIR_2"/>
    <property type="match status" value="1"/>
</dbReference>
<keyword evidence="1" id="KW-0853">WD repeat</keyword>
<dbReference type="SMART" id="SM00320">
    <property type="entry name" value="WD40"/>
    <property type="match status" value="5"/>
</dbReference>
<evidence type="ECO:0000313" key="3">
    <source>
        <dbReference type="EMBL" id="OQP61289.1"/>
    </source>
</evidence>
<feature type="domain" description="SEFIR" evidence="2">
    <location>
        <begin position="893"/>
        <end position="1028"/>
    </location>
</feature>
<sequence length="1064" mass="120505">MSKQKKTKRIKPHNNTTRASKIEVLELGESPVAGITLNNVLRTHTDPVWFANWSPDGNLLASSSEDALCIYNITTGESKKILNNPSATATYDVSWSPDSKQLAISLDTEILIMNAEGMETLKILHPRKKTGIHLLEFSPDGSMLAFSTSPSPTSRSSAPFHFSIIIWDTAQEKEKIILGPFKSVAGYFLWSNDGTNLYVLIDDEQRVVVFDTLNWKSEVVIDDRILSSYGFENIALSGKYLGFCIESSIHIWNIETKKLEITLEGHTALITSFDFSQDGNLLVSKSHDQTIKIWRCDNWQEVATLTESSLTDHIGIKISFNPKFPYLATRGKKETALRIWKIDLLTLLNQSPKENSIRYTTAKLILVGDSGVGKTGLGWRLAHNAYKEHESTHGQQFWVVNELGITRKDGTVCEAVLWDLAGQPDYRLVHSLFLDNVDLGLLLFDPTTRQEPLSGPLFWLKQLQKNHKSNCAIVLIGSRADRGMPTLTTKELEEFCKQQEINGGFIATSAKTGEGLQALIDRIKDLIPWDSLKATITTATFKKIKGYILSLKESIERKNVLITPALLKSALKKSDKKWQFTGDEMMTAVQHLANHGYVSILQSSTGDKYILLVPELLSNLASSFVLEARRNPRGLGVLEEDRLLKGNYKFAELTSLTKKEKETLLDVATVLFLQRTLCFREPFNDQGFLVFPSLINEKRPIIEDIPVIDDVYYRVNGPVENVFASLVVLLGYTNTFIRNNQWQNQAQYQLGEGEICGFKQIANREGEIELILYYVPNIPEHVKSLFQGLFERFLSRKDLKVYRYQPVNCPDCNERLARTVVMQQLEKGKSFSFCNECGSKIILPDIEDLYRGFQNAEEKLDEQEAIALRRTAFEAALVRIKGILRDKSSKSSGPTCFISYAWGEPMQEQWVNRMAVDLRNAGIDVLFDRWHNIPGSSISQFVDRILDSDFAIVVGTPLLKKKYESKTTDAVVTAEQKLVNTRLRQPTKYGADSVIPILLDGKPHTSFTPFLQDVVYVAFLDEEYYFSNLFSLLWRLYKLSFDHPYYNELHNSLKPKKGGSTSYF</sequence>
<dbReference type="Gene3D" id="3.40.50.10140">
    <property type="entry name" value="Toll/interleukin-1 receptor homology (TIR) domain"/>
    <property type="match status" value="1"/>
</dbReference>
<dbReference type="SUPFAM" id="SSF52540">
    <property type="entry name" value="P-loop containing nucleoside triphosphate hydrolases"/>
    <property type="match status" value="1"/>
</dbReference>
<evidence type="ECO:0000259" key="2">
    <source>
        <dbReference type="PROSITE" id="PS51534"/>
    </source>
</evidence>
<dbReference type="Proteomes" id="UP000192796">
    <property type="component" value="Unassembled WGS sequence"/>
</dbReference>
<dbReference type="InterPro" id="IPR015943">
    <property type="entry name" value="WD40/YVTN_repeat-like_dom_sf"/>
</dbReference>
<dbReference type="InterPro" id="IPR027417">
    <property type="entry name" value="P-loop_NTPase"/>
</dbReference>
<dbReference type="RefSeq" id="WP_158085369.1">
    <property type="nucleotide sequence ID" value="NZ_LVYD01000058.1"/>
</dbReference>
<organism evidence="3 4">
    <name type="scientific">Niastella vici</name>
    <dbReference type="NCBI Taxonomy" id="1703345"/>
    <lineage>
        <taxon>Bacteria</taxon>
        <taxon>Pseudomonadati</taxon>
        <taxon>Bacteroidota</taxon>
        <taxon>Chitinophagia</taxon>
        <taxon>Chitinophagales</taxon>
        <taxon>Chitinophagaceae</taxon>
        <taxon>Niastella</taxon>
    </lineage>
</organism>
<dbReference type="PROSITE" id="PS50082">
    <property type="entry name" value="WD_REPEATS_2"/>
    <property type="match status" value="1"/>
</dbReference>
<dbReference type="GO" id="GO:0007165">
    <property type="term" value="P:signal transduction"/>
    <property type="evidence" value="ECO:0007669"/>
    <property type="project" value="InterPro"/>
</dbReference>
<dbReference type="InterPro" id="IPR000157">
    <property type="entry name" value="TIR_dom"/>
</dbReference>
<dbReference type="GO" id="GO:0005525">
    <property type="term" value="F:GTP binding"/>
    <property type="evidence" value="ECO:0007669"/>
    <property type="project" value="InterPro"/>
</dbReference>
<dbReference type="GO" id="GO:0003924">
    <property type="term" value="F:GTPase activity"/>
    <property type="evidence" value="ECO:0007669"/>
    <property type="project" value="InterPro"/>
</dbReference>
<keyword evidence="4" id="KW-1185">Reference proteome</keyword>
<dbReference type="PROSITE" id="PS51419">
    <property type="entry name" value="RAB"/>
    <property type="match status" value="1"/>
</dbReference>
<dbReference type="InterPro" id="IPR035897">
    <property type="entry name" value="Toll_tir_struct_dom_sf"/>
</dbReference>
<dbReference type="InterPro" id="IPR005225">
    <property type="entry name" value="Small_GTP-bd"/>
</dbReference>
<protein>
    <recommendedName>
        <fullName evidence="2">SEFIR domain-containing protein</fullName>
    </recommendedName>
</protein>
<dbReference type="PROSITE" id="PS51534">
    <property type="entry name" value="SEFIR"/>
    <property type="match status" value="1"/>
</dbReference>
<dbReference type="PRINTS" id="PR00449">
    <property type="entry name" value="RASTRNSFRMNG"/>
</dbReference>
<accession>A0A1V9FSD0</accession>
<dbReference type="InterPro" id="IPR001806">
    <property type="entry name" value="Small_GTPase"/>
</dbReference>
<dbReference type="Gene3D" id="2.130.10.10">
    <property type="entry name" value="YVTN repeat-like/Quinoprotein amine dehydrogenase"/>
    <property type="match status" value="2"/>
</dbReference>
<dbReference type="SUPFAM" id="SSF50978">
    <property type="entry name" value="WD40 repeat-like"/>
    <property type="match status" value="1"/>
</dbReference>
<name>A0A1V9FSD0_9BACT</name>
<dbReference type="PANTHER" id="PTHR19879:SF9">
    <property type="entry name" value="TRANSCRIPTION INITIATION FACTOR TFIID SUBUNIT 5"/>
    <property type="match status" value="1"/>
</dbReference>
<comment type="caution">
    <text evidence="3">The sequence shown here is derived from an EMBL/GenBank/DDBJ whole genome shotgun (WGS) entry which is preliminary data.</text>
</comment>
<dbReference type="SMART" id="SM00174">
    <property type="entry name" value="RHO"/>
    <property type="match status" value="1"/>
</dbReference>
<dbReference type="EMBL" id="LVYD01000058">
    <property type="protein sequence ID" value="OQP61289.1"/>
    <property type="molecule type" value="Genomic_DNA"/>
</dbReference>
<dbReference type="OrthoDB" id="5149141at2"/>
<dbReference type="InterPro" id="IPR036322">
    <property type="entry name" value="WD40_repeat_dom_sf"/>
</dbReference>
<dbReference type="PROSITE" id="PS50294">
    <property type="entry name" value="WD_REPEATS_REGION"/>
    <property type="match status" value="1"/>
</dbReference>
<feature type="repeat" description="WD" evidence="1">
    <location>
        <begin position="263"/>
        <end position="304"/>
    </location>
</feature>